<keyword evidence="2" id="KW-1185">Reference proteome</keyword>
<evidence type="ECO:0000313" key="1">
    <source>
        <dbReference type="EMBL" id="MBR7832555.1"/>
    </source>
</evidence>
<comment type="caution">
    <text evidence="1">The sequence shown here is derived from an EMBL/GenBank/DDBJ whole genome shotgun (WGS) entry which is preliminary data.</text>
</comment>
<dbReference type="InterPro" id="IPR029767">
    <property type="entry name" value="WecB-like"/>
</dbReference>
<protein>
    <recommendedName>
        <fullName evidence="3">UDP-N-acetylglucosamine 2-epimerase (Non-hydrolyzing)</fullName>
    </recommendedName>
</protein>
<organism evidence="1 2">
    <name type="scientific">Actinospica durhamensis</name>
    <dbReference type="NCBI Taxonomy" id="1508375"/>
    <lineage>
        <taxon>Bacteria</taxon>
        <taxon>Bacillati</taxon>
        <taxon>Actinomycetota</taxon>
        <taxon>Actinomycetes</taxon>
        <taxon>Catenulisporales</taxon>
        <taxon>Actinospicaceae</taxon>
        <taxon>Actinospica</taxon>
    </lineage>
</organism>
<dbReference type="PANTHER" id="PTHR43174">
    <property type="entry name" value="UDP-N-ACETYLGLUCOSAMINE 2-EPIMERASE"/>
    <property type="match status" value="1"/>
</dbReference>
<dbReference type="PANTHER" id="PTHR43174:SF1">
    <property type="entry name" value="UDP-N-ACETYLGLUCOSAMINE 2-EPIMERASE"/>
    <property type="match status" value="1"/>
</dbReference>
<dbReference type="AlphaFoldDB" id="A0A941EKJ4"/>
<evidence type="ECO:0000313" key="2">
    <source>
        <dbReference type="Proteomes" id="UP000675781"/>
    </source>
</evidence>
<gene>
    <name evidence="1" type="ORF">KDL01_04755</name>
</gene>
<evidence type="ECO:0008006" key="3">
    <source>
        <dbReference type="Google" id="ProtNLM"/>
    </source>
</evidence>
<dbReference type="Proteomes" id="UP000675781">
    <property type="component" value="Unassembled WGS sequence"/>
</dbReference>
<dbReference type="SUPFAM" id="SSF53756">
    <property type="entry name" value="UDP-Glycosyltransferase/glycogen phosphorylase"/>
    <property type="match status" value="1"/>
</dbReference>
<accession>A0A941EKJ4</accession>
<proteinExistence type="predicted"/>
<feature type="non-terminal residue" evidence="1">
    <location>
        <position position="70"/>
    </location>
</feature>
<reference evidence="1" key="1">
    <citation type="submission" date="2021-04" db="EMBL/GenBank/DDBJ databases">
        <title>Genome based classification of Actinospica acidithermotolerans sp. nov., an actinobacterium isolated from an Indonesian hot spring.</title>
        <authorList>
            <person name="Kusuma A.B."/>
            <person name="Putra K.E."/>
            <person name="Nafisah S."/>
            <person name="Loh J."/>
            <person name="Nouioui I."/>
            <person name="Goodfellow M."/>
        </authorList>
    </citation>
    <scope>NUCLEOTIDE SEQUENCE</scope>
    <source>
        <strain evidence="1">CSCA 57</strain>
    </source>
</reference>
<sequence length="70" mass="7514">MYDPCASIITGSVAFVLGTRPEIVKLAPLAGLFADAARVIHTGQHYDARMSEVFFTDCGMRRPDVTLGVG</sequence>
<dbReference type="EMBL" id="JAGSOG010000013">
    <property type="protein sequence ID" value="MBR7832555.1"/>
    <property type="molecule type" value="Genomic_DNA"/>
</dbReference>
<dbReference type="Gene3D" id="3.40.50.2000">
    <property type="entry name" value="Glycogen Phosphorylase B"/>
    <property type="match status" value="1"/>
</dbReference>
<name>A0A941EKJ4_9ACTN</name>